<keyword evidence="3" id="KW-1185">Reference proteome</keyword>
<dbReference type="EMBL" id="JACSDY010000005">
    <property type="protein sequence ID" value="KAF7426861.1"/>
    <property type="molecule type" value="Genomic_DNA"/>
</dbReference>
<protein>
    <submittedName>
        <fullName evidence="2">Uncharacterized protein</fullName>
    </submittedName>
</protein>
<sequence>MTRSRGPSGRSQQWPSASESGTLLPGEPWLVARSAMDLRRQKDSFNVLESRREVYNLARKVWGHAATRQSAYVYARTPREGQSLVFVEGKGEKEATRLQRDLLPGVTRAVVEPFSRYSRPFYPFMPFYPSGRFRPTVVDRRCE</sequence>
<feature type="compositionally biased region" description="Polar residues" evidence="1">
    <location>
        <begin position="1"/>
        <end position="21"/>
    </location>
</feature>
<organism evidence="2 3">
    <name type="scientific">Vespula pensylvanica</name>
    <name type="common">Western yellow jacket</name>
    <name type="synonym">Wasp</name>
    <dbReference type="NCBI Taxonomy" id="30213"/>
    <lineage>
        <taxon>Eukaryota</taxon>
        <taxon>Metazoa</taxon>
        <taxon>Ecdysozoa</taxon>
        <taxon>Arthropoda</taxon>
        <taxon>Hexapoda</taxon>
        <taxon>Insecta</taxon>
        <taxon>Pterygota</taxon>
        <taxon>Neoptera</taxon>
        <taxon>Endopterygota</taxon>
        <taxon>Hymenoptera</taxon>
        <taxon>Apocrita</taxon>
        <taxon>Aculeata</taxon>
        <taxon>Vespoidea</taxon>
        <taxon>Vespidae</taxon>
        <taxon>Vespinae</taxon>
        <taxon>Vespula</taxon>
    </lineage>
</organism>
<gene>
    <name evidence="2" type="ORF">H0235_006555</name>
</gene>
<evidence type="ECO:0000313" key="3">
    <source>
        <dbReference type="Proteomes" id="UP000600918"/>
    </source>
</evidence>
<proteinExistence type="predicted"/>
<evidence type="ECO:0000313" key="2">
    <source>
        <dbReference type="EMBL" id="KAF7426861.1"/>
    </source>
</evidence>
<evidence type="ECO:0000256" key="1">
    <source>
        <dbReference type="SAM" id="MobiDB-lite"/>
    </source>
</evidence>
<name>A0A834UAG6_VESPE</name>
<comment type="caution">
    <text evidence="2">The sequence shown here is derived from an EMBL/GenBank/DDBJ whole genome shotgun (WGS) entry which is preliminary data.</text>
</comment>
<feature type="region of interest" description="Disordered" evidence="1">
    <location>
        <begin position="1"/>
        <end position="25"/>
    </location>
</feature>
<reference evidence="2" key="1">
    <citation type="journal article" date="2020" name="G3 (Bethesda)">
        <title>High-Quality Assemblies for Three Invasive Social Wasps from the &lt;i&gt;Vespula&lt;/i&gt; Genus.</title>
        <authorList>
            <person name="Harrop T.W.R."/>
            <person name="Guhlin J."/>
            <person name="McLaughlin G.M."/>
            <person name="Permina E."/>
            <person name="Stockwell P."/>
            <person name="Gilligan J."/>
            <person name="Le Lec M.F."/>
            <person name="Gruber M.A.M."/>
            <person name="Quinn O."/>
            <person name="Lovegrove M."/>
            <person name="Duncan E.J."/>
            <person name="Remnant E.J."/>
            <person name="Van Eeckhoven J."/>
            <person name="Graham B."/>
            <person name="Knapp R.A."/>
            <person name="Langford K.W."/>
            <person name="Kronenberg Z."/>
            <person name="Press M.O."/>
            <person name="Eacker S.M."/>
            <person name="Wilson-Rankin E.E."/>
            <person name="Purcell J."/>
            <person name="Lester P.J."/>
            <person name="Dearden P.K."/>
        </authorList>
    </citation>
    <scope>NUCLEOTIDE SEQUENCE</scope>
    <source>
        <strain evidence="2">Volc-1</strain>
    </source>
</reference>
<dbReference type="AlphaFoldDB" id="A0A834UAG6"/>
<accession>A0A834UAG6</accession>
<dbReference type="Proteomes" id="UP000600918">
    <property type="component" value="Unassembled WGS sequence"/>
</dbReference>